<dbReference type="SMART" id="SM00418">
    <property type="entry name" value="HTH_ARSR"/>
    <property type="match status" value="1"/>
</dbReference>
<evidence type="ECO:0000313" key="5">
    <source>
        <dbReference type="EMBL" id="NGN94704.1"/>
    </source>
</evidence>
<name>A0A6M1R383_9ACTN</name>
<feature type="domain" description="HTH arsR-type" evidence="4">
    <location>
        <begin position="256"/>
        <end position="328"/>
    </location>
</feature>
<proteinExistence type="predicted"/>
<evidence type="ECO:0000313" key="6">
    <source>
        <dbReference type="Proteomes" id="UP000483261"/>
    </source>
</evidence>
<dbReference type="InterPro" id="IPR011991">
    <property type="entry name" value="ArsR-like_HTH"/>
</dbReference>
<dbReference type="InterPro" id="IPR036388">
    <property type="entry name" value="WH-like_DNA-bd_sf"/>
</dbReference>
<keyword evidence="2" id="KW-0238">DNA-binding</keyword>
<dbReference type="CDD" id="cd00090">
    <property type="entry name" value="HTH_ARSR"/>
    <property type="match status" value="1"/>
</dbReference>
<keyword evidence="1" id="KW-0805">Transcription regulation</keyword>
<dbReference type="PANTHER" id="PTHR43132">
    <property type="entry name" value="ARSENICAL RESISTANCE OPERON REPRESSOR ARSR-RELATED"/>
    <property type="match status" value="1"/>
</dbReference>
<dbReference type="Proteomes" id="UP000483261">
    <property type="component" value="Unassembled WGS sequence"/>
</dbReference>
<keyword evidence="3" id="KW-0804">Transcription</keyword>
<sequence length="333" mass="35544">MLRIHFTYDDLARVRIADGPDALWEVQLSMHALQTRGRTVELAAWRRQTMSALPRDVVRPLAEIAPPLGISPDFLTPSGGAHGFGEGMELALRTPKAVISAQVAAMARQRRLTPWLEAVRGAEVSALRTLGRAVAIYHEGAVAPLWSSLSDLVAEDRHLRARQMADGGVEAMLSSLPGCRWRAPVLEIENYVDAEVLLEGRGLLLQPSYFCEPDTPIKLCDPGPEPMLVYPTAKPATGLAAPAGSGAAGSGAAPDRRLIAMLGRTRAAVLGAVRTGCSTGELARRCQISVGSASEQARILREGGLLTTRREGTSVRHEITRLGVQVLSGATAS</sequence>
<gene>
    <name evidence="5" type="ORF">G5C66_18410</name>
</gene>
<dbReference type="InterPro" id="IPR051011">
    <property type="entry name" value="Metal_resp_trans_reg"/>
</dbReference>
<evidence type="ECO:0000256" key="3">
    <source>
        <dbReference type="ARBA" id="ARBA00023163"/>
    </source>
</evidence>
<reference evidence="5 6" key="1">
    <citation type="submission" date="2020-02" db="EMBL/GenBank/DDBJ databases">
        <title>Whole-genome analyses of novel actinobacteria.</title>
        <authorList>
            <person name="Sahin N."/>
        </authorList>
    </citation>
    <scope>NUCLEOTIDE SEQUENCE [LARGE SCALE GENOMIC DNA]</scope>
    <source>
        <strain evidence="5 6">KC13</strain>
    </source>
</reference>
<dbReference type="InterPro" id="IPR036390">
    <property type="entry name" value="WH_DNA-bd_sf"/>
</dbReference>
<protein>
    <submittedName>
        <fullName evidence="5">Winged helix-turn-helix transcriptional regulator</fullName>
    </submittedName>
</protein>
<dbReference type="InterPro" id="IPR001845">
    <property type="entry name" value="HTH_ArsR_DNA-bd_dom"/>
</dbReference>
<dbReference type="GO" id="GO:0003677">
    <property type="term" value="F:DNA binding"/>
    <property type="evidence" value="ECO:0007669"/>
    <property type="project" value="UniProtKB-KW"/>
</dbReference>
<evidence type="ECO:0000259" key="4">
    <source>
        <dbReference type="SMART" id="SM00418"/>
    </source>
</evidence>
<dbReference type="RefSeq" id="WP_165112394.1">
    <property type="nucleotide sequence ID" value="NZ_JAALAA010000016.1"/>
</dbReference>
<dbReference type="Gene3D" id="1.10.10.10">
    <property type="entry name" value="Winged helix-like DNA-binding domain superfamily/Winged helix DNA-binding domain"/>
    <property type="match status" value="1"/>
</dbReference>
<dbReference type="AlphaFoldDB" id="A0A6M1R383"/>
<evidence type="ECO:0000256" key="2">
    <source>
        <dbReference type="ARBA" id="ARBA00023125"/>
    </source>
</evidence>
<dbReference type="Pfam" id="PF12840">
    <property type="entry name" value="HTH_20"/>
    <property type="match status" value="1"/>
</dbReference>
<dbReference type="SUPFAM" id="SSF46785">
    <property type="entry name" value="Winged helix' DNA-binding domain"/>
    <property type="match status" value="1"/>
</dbReference>
<dbReference type="PANTHER" id="PTHR43132:SF8">
    <property type="entry name" value="HTH-TYPE TRANSCRIPTIONAL REGULATOR KMTR"/>
    <property type="match status" value="1"/>
</dbReference>
<evidence type="ECO:0000256" key="1">
    <source>
        <dbReference type="ARBA" id="ARBA00023015"/>
    </source>
</evidence>
<dbReference type="GO" id="GO:0003700">
    <property type="term" value="F:DNA-binding transcription factor activity"/>
    <property type="evidence" value="ECO:0007669"/>
    <property type="project" value="InterPro"/>
</dbReference>
<keyword evidence="6" id="KW-1185">Reference proteome</keyword>
<accession>A0A6M1R383</accession>
<organism evidence="5 6">
    <name type="scientific">Nocardioides turkmenicus</name>
    <dbReference type="NCBI Taxonomy" id="2711220"/>
    <lineage>
        <taxon>Bacteria</taxon>
        <taxon>Bacillati</taxon>
        <taxon>Actinomycetota</taxon>
        <taxon>Actinomycetes</taxon>
        <taxon>Propionibacteriales</taxon>
        <taxon>Nocardioidaceae</taxon>
        <taxon>Nocardioides</taxon>
    </lineage>
</organism>
<comment type="caution">
    <text evidence="5">The sequence shown here is derived from an EMBL/GenBank/DDBJ whole genome shotgun (WGS) entry which is preliminary data.</text>
</comment>
<dbReference type="EMBL" id="JAALAA010000016">
    <property type="protein sequence ID" value="NGN94704.1"/>
    <property type="molecule type" value="Genomic_DNA"/>
</dbReference>